<gene>
    <name evidence="1" type="ORF">PUN28_002908</name>
</gene>
<comment type="caution">
    <text evidence="1">The sequence shown here is derived from an EMBL/GenBank/DDBJ whole genome shotgun (WGS) entry which is preliminary data.</text>
</comment>
<protein>
    <submittedName>
        <fullName evidence="1">Uncharacterized protein</fullName>
    </submittedName>
</protein>
<name>A0AAW2GWV1_9HYME</name>
<proteinExistence type="predicted"/>
<sequence length="129" mass="14962">MRHRTEVWSIVPYNFREQRNKICISVCNNIKFDEVINHGRIEMIKRINKSLVLSRRPVTAISPARFHARRKDLLNLRARHFVPDRIKARPLRTRAIAPACGACISSSRTEEITLKATAYRYIVSYIAAS</sequence>
<evidence type="ECO:0000313" key="1">
    <source>
        <dbReference type="EMBL" id="KAL0131683.1"/>
    </source>
</evidence>
<organism evidence="1 2">
    <name type="scientific">Cardiocondyla obscurior</name>
    <dbReference type="NCBI Taxonomy" id="286306"/>
    <lineage>
        <taxon>Eukaryota</taxon>
        <taxon>Metazoa</taxon>
        <taxon>Ecdysozoa</taxon>
        <taxon>Arthropoda</taxon>
        <taxon>Hexapoda</taxon>
        <taxon>Insecta</taxon>
        <taxon>Pterygota</taxon>
        <taxon>Neoptera</taxon>
        <taxon>Endopterygota</taxon>
        <taxon>Hymenoptera</taxon>
        <taxon>Apocrita</taxon>
        <taxon>Aculeata</taxon>
        <taxon>Formicoidea</taxon>
        <taxon>Formicidae</taxon>
        <taxon>Myrmicinae</taxon>
        <taxon>Cardiocondyla</taxon>
    </lineage>
</organism>
<dbReference type="Proteomes" id="UP001430953">
    <property type="component" value="Unassembled WGS sequence"/>
</dbReference>
<keyword evidence="2" id="KW-1185">Reference proteome</keyword>
<evidence type="ECO:0000313" key="2">
    <source>
        <dbReference type="Proteomes" id="UP001430953"/>
    </source>
</evidence>
<reference evidence="1 2" key="1">
    <citation type="submission" date="2023-03" db="EMBL/GenBank/DDBJ databases">
        <title>High recombination rates correlate with genetic variation in Cardiocondyla obscurior ants.</title>
        <authorList>
            <person name="Errbii M."/>
        </authorList>
    </citation>
    <scope>NUCLEOTIDE SEQUENCE [LARGE SCALE GENOMIC DNA]</scope>
    <source>
        <strain evidence="1">Alpha-2009</strain>
        <tissue evidence="1">Whole body</tissue>
    </source>
</reference>
<dbReference type="EMBL" id="JADYXP020000002">
    <property type="protein sequence ID" value="KAL0131683.1"/>
    <property type="molecule type" value="Genomic_DNA"/>
</dbReference>
<accession>A0AAW2GWV1</accession>
<dbReference type="AlphaFoldDB" id="A0AAW2GWV1"/>